<dbReference type="KEGG" id="vg:26635636"/>
<dbReference type="Pfam" id="PF04883">
    <property type="entry name" value="HK97-gp10_like"/>
    <property type="match status" value="1"/>
</dbReference>
<organism evidence="1 2">
    <name type="scientific">Staphylococcus phage B236</name>
    <dbReference type="NCBI Taxonomy" id="1636205"/>
    <lineage>
        <taxon>Viruses</taxon>
        <taxon>Duplodnaviria</taxon>
        <taxon>Heunggongvirae</taxon>
        <taxon>Uroviricota</taxon>
        <taxon>Caudoviricetes</taxon>
        <taxon>Azeredovirinae</taxon>
        <taxon>Phietavirus</taxon>
        <taxon>Phietavirus B236</taxon>
    </lineage>
</organism>
<evidence type="ECO:0000313" key="2">
    <source>
        <dbReference type="Proteomes" id="UP000033300"/>
    </source>
</evidence>
<dbReference type="InterPro" id="IPR010064">
    <property type="entry name" value="HK97-gp10_tail"/>
</dbReference>
<reference evidence="2" key="2">
    <citation type="submission" date="2015-03" db="EMBL/GenBank/DDBJ databases">
        <title>Complete genome analysis of two new bacteriophages isolated from impetigo strains of Staphylococcus aureus.</title>
        <authorList>
            <person name="Botka T."/>
            <person name="Ruzickova V."/>
            <person name="Konecna H."/>
            <person name="Pantucek R."/>
            <person name="Rychlik I."/>
            <person name="Zdrahal Z."/>
            <person name="Petras P."/>
            <person name="Doskar J."/>
        </authorList>
    </citation>
    <scope>NUCLEOTIDE SEQUENCE [LARGE SCALE GENOMIC DNA]</scope>
</reference>
<protein>
    <submittedName>
        <fullName evidence="1">Putative tail-component</fullName>
    </submittedName>
</protein>
<keyword evidence="2" id="KW-1185">Reference proteome</keyword>
<dbReference type="Proteomes" id="UP000033300">
    <property type="component" value="Segment"/>
</dbReference>
<dbReference type="RefSeq" id="YP_009209172.1">
    <property type="nucleotide sequence ID" value="NC_028915.1"/>
</dbReference>
<name>A0A0E3XCY8_9CAUD</name>
<sequence length="137" mass="15514">MAKVKYGNWDLVKELENYERDMERWVKRGIAKTTAKIHNTIISLMPVDTGYLRESVTMDFKDGGFTGVINIGSEYAIYVNYGTGIYATGAGGSRAKKIPWSYKDANGKWHTTKGQHAQPFWEPAIDAGRAFFNKYFS</sequence>
<dbReference type="GeneID" id="26635636"/>
<dbReference type="NCBIfam" id="TIGR01725">
    <property type="entry name" value="phge_HK97_gp10"/>
    <property type="match status" value="1"/>
</dbReference>
<accession>A0A0E3XCY8</accession>
<proteinExistence type="predicted"/>
<evidence type="ECO:0000313" key="1">
    <source>
        <dbReference type="EMBL" id="AKC04724.1"/>
    </source>
</evidence>
<reference evidence="1 2" key="1">
    <citation type="journal article" date="2015" name="Virus Genes">
        <title>Complete genome analysis of two new bacteriophages isolated from impetigo strains of Staphylococcus aureus.</title>
        <authorList>
            <person name="Botka T."/>
            <person name="Ruzickova V."/>
            <person name="Konecna H."/>
            <person name="Pantucek R."/>
            <person name="Rychlik I."/>
            <person name="Zdrahal Z."/>
            <person name="Petras P."/>
            <person name="Doskar J."/>
        </authorList>
    </citation>
    <scope>NUCLEOTIDE SEQUENCE [LARGE SCALE GENOMIC DNA]</scope>
</reference>
<dbReference type="OrthoDB" id="13137at10239"/>
<dbReference type="EMBL" id="KP893290">
    <property type="protein sequence ID" value="AKC04724.1"/>
    <property type="molecule type" value="Genomic_DNA"/>
</dbReference>